<feature type="compositionally biased region" description="Basic and acidic residues" evidence="1">
    <location>
        <begin position="319"/>
        <end position="334"/>
    </location>
</feature>
<feature type="region of interest" description="Disordered" evidence="1">
    <location>
        <begin position="370"/>
        <end position="483"/>
    </location>
</feature>
<evidence type="ECO:0000313" key="3">
    <source>
        <dbReference type="EMBL" id="KAK2079874.1"/>
    </source>
</evidence>
<feature type="region of interest" description="Disordered" evidence="1">
    <location>
        <begin position="300"/>
        <end position="334"/>
    </location>
</feature>
<feature type="compositionally biased region" description="Basic and acidic residues" evidence="1">
    <location>
        <begin position="421"/>
        <end position="441"/>
    </location>
</feature>
<dbReference type="PANTHER" id="PTHR46023">
    <property type="entry name" value="LIPASE CLASS 3 PROTEIN-LIKE"/>
    <property type="match status" value="1"/>
</dbReference>
<dbReference type="SUPFAM" id="SSF53474">
    <property type="entry name" value="alpha/beta-Hydrolases"/>
    <property type="match status" value="1"/>
</dbReference>
<dbReference type="InterPro" id="IPR029058">
    <property type="entry name" value="AB_hydrolase_fold"/>
</dbReference>
<dbReference type="EMBL" id="JASFZW010000002">
    <property type="protein sequence ID" value="KAK2079874.1"/>
    <property type="molecule type" value="Genomic_DNA"/>
</dbReference>
<dbReference type="Proteomes" id="UP001255856">
    <property type="component" value="Unassembled WGS sequence"/>
</dbReference>
<dbReference type="Pfam" id="PF01764">
    <property type="entry name" value="Lipase_3"/>
    <property type="match status" value="1"/>
</dbReference>
<dbReference type="Gene3D" id="3.40.50.1820">
    <property type="entry name" value="alpha/beta hydrolase"/>
    <property type="match status" value="1"/>
</dbReference>
<feature type="region of interest" description="Disordered" evidence="1">
    <location>
        <begin position="591"/>
        <end position="610"/>
    </location>
</feature>
<reference evidence="3" key="1">
    <citation type="submission" date="2021-01" db="EMBL/GenBank/DDBJ databases">
        <authorList>
            <person name="Eckstrom K.M.E."/>
        </authorList>
    </citation>
    <scope>NUCLEOTIDE SEQUENCE</scope>
    <source>
        <strain evidence="3">UVCC 0001</strain>
    </source>
</reference>
<gene>
    <name evidence="3" type="ORF">QBZ16_002269</name>
</gene>
<accession>A0AAD9MIA8</accession>
<dbReference type="PANTHER" id="PTHR46023:SF6">
    <property type="entry name" value="LIPASE CLASS 3 FAMILY PROTEIN"/>
    <property type="match status" value="1"/>
</dbReference>
<comment type="caution">
    <text evidence="3">The sequence shown here is derived from an EMBL/GenBank/DDBJ whole genome shotgun (WGS) entry which is preliminary data.</text>
</comment>
<evidence type="ECO:0000256" key="1">
    <source>
        <dbReference type="SAM" id="MobiDB-lite"/>
    </source>
</evidence>
<protein>
    <recommendedName>
        <fullName evidence="2">Fungal lipase-type domain-containing protein</fullName>
    </recommendedName>
</protein>
<feature type="region of interest" description="Disordered" evidence="1">
    <location>
        <begin position="663"/>
        <end position="696"/>
    </location>
</feature>
<feature type="compositionally biased region" description="Acidic residues" evidence="1">
    <location>
        <begin position="669"/>
        <end position="688"/>
    </location>
</feature>
<dbReference type="CDD" id="cd00519">
    <property type="entry name" value="Lipase_3"/>
    <property type="match status" value="1"/>
</dbReference>
<organism evidence="3 4">
    <name type="scientific">Prototheca wickerhamii</name>
    <dbReference type="NCBI Taxonomy" id="3111"/>
    <lineage>
        <taxon>Eukaryota</taxon>
        <taxon>Viridiplantae</taxon>
        <taxon>Chlorophyta</taxon>
        <taxon>core chlorophytes</taxon>
        <taxon>Trebouxiophyceae</taxon>
        <taxon>Chlorellales</taxon>
        <taxon>Chlorellaceae</taxon>
        <taxon>Prototheca</taxon>
    </lineage>
</organism>
<proteinExistence type="predicted"/>
<dbReference type="InterPro" id="IPR002921">
    <property type="entry name" value="Fungal_lipase-type"/>
</dbReference>
<evidence type="ECO:0000259" key="2">
    <source>
        <dbReference type="Pfam" id="PF01764"/>
    </source>
</evidence>
<dbReference type="GO" id="GO:0006629">
    <property type="term" value="P:lipid metabolic process"/>
    <property type="evidence" value="ECO:0007669"/>
    <property type="project" value="InterPro"/>
</dbReference>
<name>A0AAD9MIA8_PROWI</name>
<keyword evidence="4" id="KW-1185">Reference proteome</keyword>
<sequence>MEDLYYFAEGLRYTYSETLGRWGTADLLIGLTYLCRRDPAEHVNSEVALSGEVFGRGMDAAAVAAARRDLREIRRVFHYCMGMRERRAGPQRAYFNEALGIGDADILRQEVRAGVLKPSFVLVRDEAIGAIVLIVRGTHSFKDMFTSLTGAAKPHHLFDTNGVVLGYAHFGMLAAARWVLSSTAAPMAAALEANPHLAPRVVGHSLGAGTAALLTMMLRERGGVFAETRCVAVACPACMTLELARSCAGYVTTVINRADVIPTVSPGSADRLRREVTRSAWAGALRAELRATGLGRVLEVGRRRHGGQAPRDGAPLKRRASDEHLAEAGAEERGSALSRMAESVAASSSAATSPILNRLQGWWARRGDRAGASKLSDDELEEEEEGVKRDASVASPGLSRAPSALLRKGGGVDSLSTECAEENHPGARADANGHADSHELDQSASESEDEDPIASPRGMRMASAAPDGRARRRGPSPSAMARHVRAASRELHYEASARMSQVEAAVESAERARWFGDAEGGSRPPSRGEAEAGAVPAVFPPGDYGSRSSPEDEAAWRRALYPAGRIIHLVPAHLVPRRDEGFELVGAMEGEADDADQAPSEEPADAADGPLAGKAAVPEDMILLDNVPHTLYGRIRLCRQVLSDHIIPNYLASLESALERLPASFQESSESESDAPDALELGMLDDDEPHPMMEDV</sequence>
<dbReference type="AlphaFoldDB" id="A0AAD9MIA8"/>
<evidence type="ECO:0000313" key="4">
    <source>
        <dbReference type="Proteomes" id="UP001255856"/>
    </source>
</evidence>
<feature type="domain" description="Fungal lipase-type" evidence="2">
    <location>
        <begin position="132"/>
        <end position="266"/>
    </location>
</feature>